<protein>
    <submittedName>
        <fullName evidence="1">Uncharacterized protein</fullName>
    </submittedName>
</protein>
<proteinExistence type="predicted"/>
<accession>A0A2P2P0T0</accession>
<dbReference type="AlphaFoldDB" id="A0A2P2P0T0"/>
<sequence length="47" mass="5546">MNLYWKASVELTNKRILILEQTKSHVENGNKQQATYKWAILEIKTRG</sequence>
<organism evidence="1">
    <name type="scientific">Rhizophora mucronata</name>
    <name type="common">Asiatic mangrove</name>
    <dbReference type="NCBI Taxonomy" id="61149"/>
    <lineage>
        <taxon>Eukaryota</taxon>
        <taxon>Viridiplantae</taxon>
        <taxon>Streptophyta</taxon>
        <taxon>Embryophyta</taxon>
        <taxon>Tracheophyta</taxon>
        <taxon>Spermatophyta</taxon>
        <taxon>Magnoliopsida</taxon>
        <taxon>eudicotyledons</taxon>
        <taxon>Gunneridae</taxon>
        <taxon>Pentapetalae</taxon>
        <taxon>rosids</taxon>
        <taxon>fabids</taxon>
        <taxon>Malpighiales</taxon>
        <taxon>Rhizophoraceae</taxon>
        <taxon>Rhizophora</taxon>
    </lineage>
</organism>
<reference evidence="1" key="1">
    <citation type="submission" date="2018-02" db="EMBL/GenBank/DDBJ databases">
        <title>Rhizophora mucronata_Transcriptome.</title>
        <authorList>
            <person name="Meera S.P."/>
            <person name="Sreeshan A."/>
            <person name="Augustine A."/>
        </authorList>
    </citation>
    <scope>NUCLEOTIDE SEQUENCE</scope>
    <source>
        <tissue evidence="1">Leaf</tissue>
    </source>
</reference>
<name>A0A2P2P0T0_RHIMU</name>
<dbReference type="EMBL" id="GGEC01067853">
    <property type="protein sequence ID" value="MBX48337.1"/>
    <property type="molecule type" value="Transcribed_RNA"/>
</dbReference>
<evidence type="ECO:0000313" key="1">
    <source>
        <dbReference type="EMBL" id="MBX48337.1"/>
    </source>
</evidence>